<proteinExistence type="predicted"/>
<organism evidence="2">
    <name type="scientific">Alcaligenes faecalis</name>
    <dbReference type="NCBI Taxonomy" id="511"/>
    <lineage>
        <taxon>Bacteria</taxon>
        <taxon>Pseudomonadati</taxon>
        <taxon>Pseudomonadota</taxon>
        <taxon>Betaproteobacteria</taxon>
        <taxon>Burkholderiales</taxon>
        <taxon>Alcaligenaceae</taxon>
        <taxon>Alcaligenes</taxon>
    </lineage>
</organism>
<reference evidence="2" key="1">
    <citation type="submission" date="2019-04" db="EMBL/GenBank/DDBJ databases">
        <title>The complete sequencing and assembly of plasmid pAN70-1 carrying blaAFM-1 gene.</title>
        <authorList>
            <person name="Rui Y."/>
            <person name="Peng Y."/>
        </authorList>
    </citation>
    <scope>NUCLEOTIDE SEQUENCE</scope>
    <source>
        <strain evidence="2">AN70</strain>
        <plasmid evidence="2">pAN70-1</plasmid>
    </source>
</reference>
<protein>
    <submittedName>
        <fullName evidence="2">Uncharacterized protein</fullName>
    </submittedName>
</protein>
<feature type="transmembrane region" description="Helical" evidence="1">
    <location>
        <begin position="82"/>
        <end position="104"/>
    </location>
</feature>
<dbReference type="AlphaFoldDB" id="A0A5P9WCL0"/>
<accession>A0A5P9WCL0</accession>
<keyword evidence="2" id="KW-0614">Plasmid</keyword>
<keyword evidence="1" id="KW-0472">Membrane</keyword>
<dbReference type="EMBL" id="MK757441">
    <property type="protein sequence ID" value="QFX79186.1"/>
    <property type="molecule type" value="Genomic_DNA"/>
</dbReference>
<evidence type="ECO:0000313" key="2">
    <source>
        <dbReference type="EMBL" id="QFX79186.1"/>
    </source>
</evidence>
<keyword evidence="1" id="KW-0812">Transmembrane</keyword>
<gene>
    <name evidence="2" type="ORF">pAN70-1000035</name>
</gene>
<sequence>MFVFLVKIEVAMSNAPFAQKIKKVSWVSPSSQFAPLSKKRVGDWLFCHRIIRNKREVPFLFRTLHDCYFAHSPLTKGFINALLFYSSHFGWPLIACLIVSSLSVRA</sequence>
<name>A0A5P9WCL0_ALCFA</name>
<evidence type="ECO:0000256" key="1">
    <source>
        <dbReference type="SAM" id="Phobius"/>
    </source>
</evidence>
<geneLocation type="plasmid" evidence="2">
    <name>pAN70-1</name>
</geneLocation>
<keyword evidence="1" id="KW-1133">Transmembrane helix</keyword>